<dbReference type="STRING" id="169765.AWC15_05820"/>
<organism evidence="1 2">
    <name type="scientific">Mycobacterium lacus</name>
    <dbReference type="NCBI Taxonomy" id="169765"/>
    <lineage>
        <taxon>Bacteria</taxon>
        <taxon>Bacillati</taxon>
        <taxon>Actinomycetota</taxon>
        <taxon>Actinomycetes</taxon>
        <taxon>Mycobacteriales</taxon>
        <taxon>Mycobacteriaceae</taxon>
        <taxon>Mycobacterium</taxon>
    </lineage>
</organism>
<evidence type="ECO:0000313" key="2">
    <source>
        <dbReference type="Proteomes" id="UP000466396"/>
    </source>
</evidence>
<dbReference type="EMBL" id="AP022581">
    <property type="protein sequence ID" value="BBX95512.1"/>
    <property type="molecule type" value="Genomic_DNA"/>
</dbReference>
<gene>
    <name evidence="1" type="ORF">MLAC_08060</name>
</gene>
<dbReference type="OrthoDB" id="4734452at2"/>
<protein>
    <submittedName>
        <fullName evidence="1">Uncharacterized protein</fullName>
    </submittedName>
</protein>
<dbReference type="InterPro" id="IPR033458">
    <property type="entry name" value="DUF5134"/>
</dbReference>
<dbReference type="Proteomes" id="UP000466396">
    <property type="component" value="Chromosome"/>
</dbReference>
<keyword evidence="2" id="KW-1185">Reference proteome</keyword>
<evidence type="ECO:0000313" key="1">
    <source>
        <dbReference type="EMBL" id="BBX95512.1"/>
    </source>
</evidence>
<accession>A0A1X1XW05</accession>
<sequence>MIHDLTLRWVVSALFTLSAAECGIAIVTQRRPWTLVLGHGLHFAMAVAMAVMAWPRGARIPATGPAVFFLLAAVWFVTMAVVASGPPALRSLRGYHGLMMLATAWMYAIMSDHLLPVRSSIQQPTQPDMAMPAQDMAGMNMPTSGASSLWFSAVNWIGMVGFAVAAVFWTYRYSMERRHHATRSRSLGTLGQAIMAAGMAIMFRAALSQV</sequence>
<dbReference type="KEGG" id="mlj:MLAC_08060"/>
<dbReference type="AlphaFoldDB" id="A0A1X1XW05"/>
<proteinExistence type="predicted"/>
<dbReference type="Pfam" id="PF17197">
    <property type="entry name" value="DUF5134"/>
    <property type="match status" value="1"/>
</dbReference>
<reference evidence="1 2" key="1">
    <citation type="journal article" date="2019" name="Emerg. Microbes Infect.">
        <title>Comprehensive subspecies identification of 175 nontuberculous mycobacteria species based on 7547 genomic profiles.</title>
        <authorList>
            <person name="Matsumoto Y."/>
            <person name="Kinjo T."/>
            <person name="Motooka D."/>
            <person name="Nabeya D."/>
            <person name="Jung N."/>
            <person name="Uechi K."/>
            <person name="Horii T."/>
            <person name="Iida T."/>
            <person name="Fujita J."/>
            <person name="Nakamura S."/>
        </authorList>
    </citation>
    <scope>NUCLEOTIDE SEQUENCE [LARGE SCALE GENOMIC DNA]</scope>
    <source>
        <strain evidence="1 2">JCM 15657</strain>
    </source>
</reference>
<name>A0A1X1XW05_9MYCO</name>
<dbReference type="RefSeq" id="WP_085162102.1">
    <property type="nucleotide sequence ID" value="NZ_AP022581.1"/>
</dbReference>